<dbReference type="Proteomes" id="UP000266298">
    <property type="component" value="Unassembled WGS sequence"/>
</dbReference>
<name>A0A399NTA8_9MICO</name>
<evidence type="ECO:0000256" key="3">
    <source>
        <dbReference type="ARBA" id="ARBA00022729"/>
    </source>
</evidence>
<evidence type="ECO:0000256" key="2">
    <source>
        <dbReference type="ARBA" id="ARBA00022448"/>
    </source>
</evidence>
<keyword evidence="3" id="KW-0732">Signal</keyword>
<gene>
    <name evidence="4" type="ORF">DZF96_11080</name>
</gene>
<dbReference type="GO" id="GO:0055052">
    <property type="term" value="C:ATP-binding cassette (ABC) transporter complex, substrate-binding subunit-containing"/>
    <property type="evidence" value="ECO:0007669"/>
    <property type="project" value="TreeGrafter"/>
</dbReference>
<comment type="caution">
    <text evidence="4">The sequence shown here is derived from an EMBL/GenBank/DDBJ whole genome shotgun (WGS) entry which is preliminary data.</text>
</comment>
<keyword evidence="2" id="KW-0813">Transport</keyword>
<dbReference type="PANTHER" id="PTHR30061">
    <property type="entry name" value="MALTOSE-BINDING PERIPLASMIC PROTEIN"/>
    <property type="match status" value="1"/>
</dbReference>
<reference evidence="4 5" key="1">
    <citation type="submission" date="2018-08" db="EMBL/GenBank/DDBJ databases">
        <title>Genome Sequence of Clavibacter michiganensis Subspecies type strains, and the Atypical Peach-Colored Strains Isolated from Tomato.</title>
        <authorList>
            <person name="Osdaghi E."/>
            <person name="Portier P."/>
            <person name="Briand M."/>
            <person name="Jacques M.-A."/>
        </authorList>
    </citation>
    <scope>NUCLEOTIDE SEQUENCE [LARGE SCALE GENOMIC DNA]</scope>
    <source>
        <strain evidence="4 5">CFBP 7493</strain>
    </source>
</reference>
<organism evidence="4 5">
    <name type="scientific">Clavibacter michiganensis</name>
    <dbReference type="NCBI Taxonomy" id="28447"/>
    <lineage>
        <taxon>Bacteria</taxon>
        <taxon>Bacillati</taxon>
        <taxon>Actinomycetota</taxon>
        <taxon>Actinomycetes</taxon>
        <taxon>Micrococcales</taxon>
        <taxon>Microbacteriaceae</taxon>
        <taxon>Clavibacter</taxon>
    </lineage>
</organism>
<comment type="similarity">
    <text evidence="1">Belongs to the bacterial solute-binding protein 1 family.</text>
</comment>
<dbReference type="Gene3D" id="3.40.190.10">
    <property type="entry name" value="Periplasmic binding protein-like II"/>
    <property type="match status" value="2"/>
</dbReference>
<dbReference type="GO" id="GO:0015768">
    <property type="term" value="P:maltose transport"/>
    <property type="evidence" value="ECO:0007669"/>
    <property type="project" value="TreeGrafter"/>
</dbReference>
<dbReference type="InterPro" id="IPR006059">
    <property type="entry name" value="SBP"/>
</dbReference>
<dbReference type="SUPFAM" id="SSF53850">
    <property type="entry name" value="Periplasmic binding protein-like II"/>
    <property type="match status" value="1"/>
</dbReference>
<dbReference type="PANTHER" id="PTHR30061:SF50">
    <property type="entry name" value="MALTOSE_MALTODEXTRIN-BINDING PERIPLASMIC PROTEIN"/>
    <property type="match status" value="1"/>
</dbReference>
<dbReference type="AlphaFoldDB" id="A0A399NTA8"/>
<dbReference type="EMBL" id="QWEC01000176">
    <property type="protein sequence ID" value="RII96519.1"/>
    <property type="molecule type" value="Genomic_DNA"/>
</dbReference>
<protein>
    <submittedName>
        <fullName evidence="4">Extracellular solute-binding protein</fullName>
    </submittedName>
</protein>
<sequence length="421" mass="43400">MGGDGSRRTGTYSERNTVINTRTRAALAATVVVTAGLALTGCSTGGGGSSDANSLTLWDSFTQYDASSPYGKLISGCETSTGITIDRTQNPDNETKFLQAASSKTTPNLIVLDNPAIARFADTGLLVANDESGLDTSKVLPNVLAAGQLDGKTYGSSIGANTLALFYDKAKLAAAGVQPPTDWASLQDAAAKTTQGDVKGLGFSAIGTEEGTFQFLPFFWGAGADLSDISSPAAVRALTLWTDMVKDGQASSANVNANQQDIRDQFLAGKLAMMVNGTWQLSALDQAGVDYGVVPLPAEDGGAAPSPLGGEFVEVVVSDKAKQDAAAKFAQCMIDPANLADWTAGQSYISPYADAAAQQASTDPELVPWVDAVSVAQGRTADLGIAYPDTSKALYQAIQEALTGSKTPQAALDDAAASLKK</sequence>
<dbReference type="GO" id="GO:1901982">
    <property type="term" value="F:maltose binding"/>
    <property type="evidence" value="ECO:0007669"/>
    <property type="project" value="TreeGrafter"/>
</dbReference>
<dbReference type="GO" id="GO:0042956">
    <property type="term" value="P:maltodextrin transmembrane transport"/>
    <property type="evidence" value="ECO:0007669"/>
    <property type="project" value="TreeGrafter"/>
</dbReference>
<evidence type="ECO:0000313" key="4">
    <source>
        <dbReference type="EMBL" id="RII96519.1"/>
    </source>
</evidence>
<evidence type="ECO:0000256" key="1">
    <source>
        <dbReference type="ARBA" id="ARBA00008520"/>
    </source>
</evidence>
<accession>A0A399NTA8</accession>
<dbReference type="Pfam" id="PF13416">
    <property type="entry name" value="SBP_bac_8"/>
    <property type="match status" value="1"/>
</dbReference>
<evidence type="ECO:0000313" key="5">
    <source>
        <dbReference type="Proteomes" id="UP000266298"/>
    </source>
</evidence>
<proteinExistence type="inferred from homology"/>